<name>A0A226CZT5_FOLCA</name>
<dbReference type="Pfam" id="PF00372">
    <property type="entry name" value="Hemocyanin_M"/>
    <property type="match status" value="1"/>
</dbReference>
<reference evidence="8 9" key="1">
    <citation type="submission" date="2015-12" db="EMBL/GenBank/DDBJ databases">
        <title>The genome of Folsomia candida.</title>
        <authorList>
            <person name="Faddeeva A."/>
            <person name="Derks M.F."/>
            <person name="Anvar Y."/>
            <person name="Smit S."/>
            <person name="Van Straalen N."/>
            <person name="Roelofs D."/>
        </authorList>
    </citation>
    <scope>NUCLEOTIDE SEQUENCE [LARGE SCALE GENOMIC DNA]</scope>
    <source>
        <strain evidence="8 9">VU population</strain>
        <tissue evidence="8">Whole body</tissue>
    </source>
</reference>
<dbReference type="InterPro" id="IPR005204">
    <property type="entry name" value="Hemocyanin_N"/>
</dbReference>
<dbReference type="InterPro" id="IPR014756">
    <property type="entry name" value="Ig_E-set"/>
</dbReference>
<feature type="domain" description="Hemocyanin C-terminal" evidence="7">
    <location>
        <begin position="395"/>
        <end position="666"/>
    </location>
</feature>
<evidence type="ECO:0000256" key="3">
    <source>
        <dbReference type="ARBA" id="ARBA00022723"/>
    </source>
</evidence>
<dbReference type="GO" id="GO:0006582">
    <property type="term" value="P:melanin metabolic process"/>
    <property type="evidence" value="ECO:0007669"/>
    <property type="project" value="UniProtKB-ARBA"/>
</dbReference>
<dbReference type="SUPFAM" id="SSF48056">
    <property type="entry name" value="Di-copper centre-containing domain"/>
    <property type="match status" value="1"/>
</dbReference>
<dbReference type="STRING" id="158441.A0A226CZT5"/>
<evidence type="ECO:0000259" key="6">
    <source>
        <dbReference type="Pfam" id="PF03722"/>
    </source>
</evidence>
<dbReference type="SUPFAM" id="SSF48050">
    <property type="entry name" value="Hemocyanin, N-terminal domain"/>
    <property type="match status" value="1"/>
</dbReference>
<dbReference type="OrthoDB" id="8119704at2759"/>
<accession>A0A226CZT5</accession>
<dbReference type="OMA" id="CKKVQRR"/>
<dbReference type="Gene3D" id="1.10.1280.10">
    <property type="entry name" value="Di-copper center containing domain from catechol oxidase"/>
    <property type="match status" value="2"/>
</dbReference>
<protein>
    <submittedName>
        <fullName evidence="8">Phenoloxidase 2</fullName>
    </submittedName>
</protein>
<dbReference type="EMBL" id="LNIX01000048">
    <property type="protein sequence ID" value="OXA38134.1"/>
    <property type="molecule type" value="Genomic_DNA"/>
</dbReference>
<dbReference type="SUPFAM" id="SSF81296">
    <property type="entry name" value="E set domains"/>
    <property type="match status" value="1"/>
</dbReference>
<dbReference type="InterPro" id="IPR008922">
    <property type="entry name" value="Di-copper_centre_dom_sf"/>
</dbReference>
<proteinExistence type="inferred from homology"/>
<sequence length="686" mass="77478">MDSRTRQKQFMYLLERIGEPLYVSPRGQGKSQVVYSIPQDALEDYEANAMAYLRKTIPSGSDVSVITVNKTATPYDLTPVQVIPRTAVFSYFSPVHQKAADALIKILSSKCQPNLEDYFNACTLCRDAVNPHLWVHAFLSTAIRREDMKGFIIPHLWEITPDLFFEARFLREAHKQSALPVEDRAVVEVPLVFTGFDTNPEHKVAYWREDVGVNSFHWHWHLVNPFTAPRGSIDRQGELFYSAHHEMLGRYNTERISNGLNRVTPIYLQEGSIVEEAYFSKLTVQSGGRNWGVRQENTPIRDIVRIKDPLFPTPTYVTDVRLWSDRIKEAIDAGFALSLDGKKVSLRNDNAIDIVGGEEIGVIGSTNTACRDTIFWRWHTNVDLILQRQKAFMPPYTATDLLLNGVSVSGLEVHTPSLDINTLLTFWMQSDVDLSRGLDFLKTDINNLGPIWARLTHLQHRDFEYHIIVRNSNAKNVTGTVRIFAAPKFDEQGDPLPFDEQRTLFFQMDKFTTTLKHGENLVQRKSIESALTIPWSQTFRQLERSVSSPTGVEAFCGCGWPQNLLVPKGKHGGLSLDFFVMITDWEVDRVNDPRAVGLTESQKAGCVDAAILCGTMGRKVPDAKAMGFPFDRLPAPVANTNVAPVSVAEFIKPYPNMIAKEVKVYHRDVTVLREDGAPTGSRVIRI</sequence>
<keyword evidence="9" id="KW-1185">Reference proteome</keyword>
<dbReference type="InterPro" id="IPR013788">
    <property type="entry name" value="Hemocyanin/hexamerin"/>
</dbReference>
<gene>
    <name evidence="8" type="ORF">Fcan01_27120</name>
</gene>
<comment type="cofactor">
    <cofactor evidence="1">
        <name>Cu(2+)</name>
        <dbReference type="ChEBI" id="CHEBI:29036"/>
    </cofactor>
</comment>
<evidence type="ECO:0000256" key="1">
    <source>
        <dbReference type="ARBA" id="ARBA00001973"/>
    </source>
</evidence>
<dbReference type="Proteomes" id="UP000198287">
    <property type="component" value="Unassembled WGS sequence"/>
</dbReference>
<evidence type="ECO:0000313" key="9">
    <source>
        <dbReference type="Proteomes" id="UP000198287"/>
    </source>
</evidence>
<dbReference type="GO" id="GO:0046872">
    <property type="term" value="F:metal ion binding"/>
    <property type="evidence" value="ECO:0007669"/>
    <property type="project" value="UniProtKB-KW"/>
</dbReference>
<evidence type="ECO:0000259" key="7">
    <source>
        <dbReference type="Pfam" id="PF03723"/>
    </source>
</evidence>
<dbReference type="PANTHER" id="PTHR11511">
    <property type="entry name" value="LARVAL STORAGE PROTEIN/PHENOLOXIDASE"/>
    <property type="match status" value="1"/>
</dbReference>
<dbReference type="GO" id="GO:0004503">
    <property type="term" value="F:tyrosinase activity"/>
    <property type="evidence" value="ECO:0007669"/>
    <property type="project" value="UniProtKB-ARBA"/>
</dbReference>
<dbReference type="InterPro" id="IPR000896">
    <property type="entry name" value="Hemocyanin/hexamerin_mid_dom"/>
</dbReference>
<dbReference type="Gene3D" id="1.20.1370.10">
    <property type="entry name" value="Hemocyanin, N-terminal domain"/>
    <property type="match status" value="1"/>
</dbReference>
<comment type="similarity">
    <text evidence="2">Belongs to the tyrosinase family.</text>
</comment>
<evidence type="ECO:0000313" key="8">
    <source>
        <dbReference type="EMBL" id="OXA38134.1"/>
    </source>
</evidence>
<keyword evidence="3" id="KW-0479">Metal-binding</keyword>
<dbReference type="Pfam" id="PF03723">
    <property type="entry name" value="Hemocyanin_C"/>
    <property type="match status" value="1"/>
</dbReference>
<dbReference type="PROSITE" id="PS00209">
    <property type="entry name" value="HEMOCYANIN_1"/>
    <property type="match status" value="1"/>
</dbReference>
<evidence type="ECO:0000256" key="4">
    <source>
        <dbReference type="ARBA" id="ARBA00023008"/>
    </source>
</evidence>
<evidence type="ECO:0000259" key="5">
    <source>
        <dbReference type="Pfam" id="PF00372"/>
    </source>
</evidence>
<evidence type="ECO:0000256" key="2">
    <source>
        <dbReference type="ARBA" id="ARBA00009928"/>
    </source>
</evidence>
<dbReference type="PANTHER" id="PTHR11511:SF4">
    <property type="entry name" value="PHENOLOXIDASE 2-RELATED"/>
    <property type="match status" value="1"/>
</dbReference>
<dbReference type="Pfam" id="PF03722">
    <property type="entry name" value="Hemocyanin_N"/>
    <property type="match status" value="1"/>
</dbReference>
<dbReference type="Gene3D" id="2.60.40.1520">
    <property type="entry name" value="Hemocyanin, C-terminal domain"/>
    <property type="match status" value="1"/>
</dbReference>
<dbReference type="PRINTS" id="PR00187">
    <property type="entry name" value="HAEMOCYANIN"/>
</dbReference>
<dbReference type="AlphaFoldDB" id="A0A226CZT5"/>
<feature type="domain" description="Hemocyanin middle" evidence="5">
    <location>
        <begin position="156"/>
        <end position="356"/>
    </location>
</feature>
<dbReference type="InterPro" id="IPR037020">
    <property type="entry name" value="Hemocyanin_C_sf"/>
</dbReference>
<feature type="domain" description="Hemocyanin N-terminal" evidence="6">
    <location>
        <begin position="69"/>
        <end position="150"/>
    </location>
</feature>
<organism evidence="8 9">
    <name type="scientific">Folsomia candida</name>
    <name type="common">Springtail</name>
    <dbReference type="NCBI Taxonomy" id="158441"/>
    <lineage>
        <taxon>Eukaryota</taxon>
        <taxon>Metazoa</taxon>
        <taxon>Ecdysozoa</taxon>
        <taxon>Arthropoda</taxon>
        <taxon>Hexapoda</taxon>
        <taxon>Collembola</taxon>
        <taxon>Entomobryomorpha</taxon>
        <taxon>Isotomoidea</taxon>
        <taxon>Isotomidae</taxon>
        <taxon>Proisotominae</taxon>
        <taxon>Folsomia</taxon>
    </lineage>
</organism>
<comment type="caution">
    <text evidence="8">The sequence shown here is derived from an EMBL/GenBank/DDBJ whole genome shotgun (WGS) entry which is preliminary data.</text>
</comment>
<dbReference type="InterPro" id="IPR036697">
    <property type="entry name" value="Hemocyanin_N_sf"/>
</dbReference>
<dbReference type="InterPro" id="IPR005203">
    <property type="entry name" value="Hemocyanin_C"/>
</dbReference>
<keyword evidence="4" id="KW-0186">Copper</keyword>